<accession>A0ACC3YG48</accession>
<evidence type="ECO:0000313" key="1">
    <source>
        <dbReference type="EMBL" id="KAL0930845.1"/>
    </source>
</evidence>
<protein>
    <submittedName>
        <fullName evidence="1">ABC multidrug transporter</fullName>
    </submittedName>
</protein>
<reference evidence="1 2" key="1">
    <citation type="journal article" date="2020" name="Phytopathology">
        <title>Genome Sequence Resources of Colletotrichum truncatum, C. plurivorum, C. musicola, and C. sojae: Four Species Pathogenic to Soybean (Glycine max).</title>
        <authorList>
            <person name="Rogerio F."/>
            <person name="Boufleur T.R."/>
            <person name="Ciampi-Guillardi M."/>
            <person name="Sukno S.A."/>
            <person name="Thon M.R."/>
            <person name="Massola Junior N.S."/>
            <person name="Baroncelli R."/>
        </authorList>
    </citation>
    <scope>NUCLEOTIDE SEQUENCE [LARGE SCALE GENOMIC DNA]</scope>
    <source>
        <strain evidence="1 2">CMES1059</strain>
    </source>
</reference>
<name>A0ACC3YG48_COLTU</name>
<proteinExistence type="predicted"/>
<dbReference type="Proteomes" id="UP000805649">
    <property type="component" value="Unassembled WGS sequence"/>
</dbReference>
<comment type="caution">
    <text evidence="1">The sequence shown here is derived from an EMBL/GenBank/DDBJ whole genome shotgun (WGS) entry which is preliminary data.</text>
</comment>
<dbReference type="EMBL" id="VUJX02000010">
    <property type="protein sequence ID" value="KAL0930845.1"/>
    <property type="molecule type" value="Genomic_DNA"/>
</dbReference>
<gene>
    <name evidence="1" type="ORF">CTRU02_213580</name>
</gene>
<sequence>MSSSCTNDDTLGPVVHGCRDDFDFTVKFEQVFLSILPSAIFILFALSRYLVLPGKPKVATGPVLQWLKILFLALYAGLRLRRLVSTSHGASWTTEMAITSDVVNFIAGLVMIPLSILEHSRSLRPSILLGIYLLITLIFDLVQLRTLWLSVESDTDYRQAYLSAATVVIKAAALVLESFQKPLAWHLEQKPRSPEETAGIFKLATFSWLNGLFLNGFRNLLTVRDLYLLDEAMTAEVMYAKFEPRLQKNISLGRKHALLRSLLGTLKVPFFLPAVPRLCRIGFLFCQPFLIESLLKYLQEPDGHSSPSKGYGFIGAATLTYVGLAVSQSTYSYLLGRSLFMMRGVLASVVYRYTTTLKLSAADDSTALTLMNTDVERFQIGIGFFHDYWANPTEIAIACWLLQRQIGAAFLAPIGLIAACAAAALLLSKFIIQRQIVWMQAIEKRVAVTSKAISTMKALKISAMTGPVEKSILGLRLRELRDGGRWRTTLGMVVTIAFAPTLLGPVVAFATTSSVLDVARIFTSMAYLVLLASPLGMLLQSFAMFVGSLACAGRIQAYIEKEARVDFRKTFDPKKPAAQHNGALVSDSKATAIKVVQGSFGWEEEKNILEKINLEIPASSLTIIVGPIASGKSTLLKALLGETTFHSGDVIFGANNRSIGYCDQSPFLYNNTVKANIIGHSAFDQERYDQVIKAAMLSADLATLPKGDGTKIGSNGVTLSGGQRQRVALARALYVDTELLLFDDVLSGLDANTEEHVFRSVFGPNGIVRSRGVTAVLCTHSVRHLPSADHIIALGADSTVVEQGTFADLKGNGKYIQSLKVQEAEGAPKETKDTDAPESDPLTRTKTAGSITTDGPDASRRVGDFSVYKYWFGTMSKPVIAAFLFWNCGYGATYAFPTVWLKFWSEDITSPHPTHSWSYYMGIYTLFEFLCLFCLGMAVITCLRPMIFQSGGELHKHALRTLIGAPLRYLTVTDAGTMTGLFAQDITLIDGELPMSFINFCLGFFTSLGMAAVILTSSPWMGISYPLLVGLLILVQMFYLRTSRQLRLLDLETKSPLYSHFMDTLKGLATLRAMGFISADISVNNELVDTSQRPAFHLALIQGWLAFMLRAIVAVIGIAVVTLATQLRANSGYTGASLVTIMLLSDALTMLSAAYTSVETSIGAVTRIKTFQSTVKPESGPEEDVIPKENWPERGAIEIKAVSASYDAPRDAEDAASPNNLALRDLNLTINPGETVAVCGRTGSGKSSLVLLLLRLLDPMPDSTGGITIDSVSVDKVNRDALRKRIIAVSQDPIFLPDGASIRRNLDPSGESDEADCKSVLELVGLLPAVEERGGLDVALTAESFSAGQRQLFCLARAVVRRRVRSRKGAQGGILLLDEVSSSVDRATEIQMHEVIQHEFRRYTVIMVSHRLDTVMDCDTIVVMDKGRVAEKGEPSVLREKRGGMFRELWSKSKTTEE</sequence>
<keyword evidence="2" id="KW-1185">Reference proteome</keyword>
<organism evidence="1 2">
    <name type="scientific">Colletotrichum truncatum</name>
    <name type="common">Anthracnose fungus</name>
    <name type="synonym">Colletotrichum capsici</name>
    <dbReference type="NCBI Taxonomy" id="5467"/>
    <lineage>
        <taxon>Eukaryota</taxon>
        <taxon>Fungi</taxon>
        <taxon>Dikarya</taxon>
        <taxon>Ascomycota</taxon>
        <taxon>Pezizomycotina</taxon>
        <taxon>Sordariomycetes</taxon>
        <taxon>Hypocreomycetidae</taxon>
        <taxon>Glomerellales</taxon>
        <taxon>Glomerellaceae</taxon>
        <taxon>Colletotrichum</taxon>
        <taxon>Colletotrichum truncatum species complex</taxon>
    </lineage>
</organism>
<evidence type="ECO:0000313" key="2">
    <source>
        <dbReference type="Proteomes" id="UP000805649"/>
    </source>
</evidence>